<keyword evidence="1" id="KW-0732">Signal</keyword>
<feature type="signal peptide" evidence="1">
    <location>
        <begin position="1"/>
        <end position="18"/>
    </location>
</feature>
<reference evidence="2 3" key="1">
    <citation type="journal article" date="2015" name="Genome Announc.">
        <title>Genomes of Geoalkalibacter ferrihydriticus Z-0531T and Geoalkalibacter subterraneus Red1T, Two Haloalkaliphilic Metal-Reducing Deltaproteobacteria.</title>
        <authorList>
            <person name="Badalamenti J.P."/>
            <person name="Krajmalnik-Brown R."/>
            <person name="Torres C.I."/>
            <person name="Bond D.R."/>
        </authorList>
    </citation>
    <scope>NUCLEOTIDE SEQUENCE [LARGE SCALE GENOMIC DNA]</scope>
    <source>
        <strain evidence="2 3">Red1</strain>
    </source>
</reference>
<accession>A0A0B5FNG6</accession>
<dbReference type="STRING" id="483547.GSUB_01530"/>
<proteinExistence type="predicted"/>
<evidence type="ECO:0008006" key="4">
    <source>
        <dbReference type="Google" id="ProtNLM"/>
    </source>
</evidence>
<dbReference type="EMBL" id="CP010311">
    <property type="protein sequence ID" value="AJF05520.1"/>
    <property type="molecule type" value="Genomic_DNA"/>
</dbReference>
<gene>
    <name evidence="2" type="ORF">GSUB_01530</name>
</gene>
<evidence type="ECO:0000313" key="3">
    <source>
        <dbReference type="Proteomes" id="UP000035036"/>
    </source>
</evidence>
<keyword evidence="3" id="KW-1185">Reference proteome</keyword>
<feature type="chain" id="PRO_5002102030" description="Lipoprotein" evidence="1">
    <location>
        <begin position="19"/>
        <end position="179"/>
    </location>
</feature>
<organism evidence="2 3">
    <name type="scientific">Geoalkalibacter subterraneus</name>
    <dbReference type="NCBI Taxonomy" id="483547"/>
    <lineage>
        <taxon>Bacteria</taxon>
        <taxon>Pseudomonadati</taxon>
        <taxon>Thermodesulfobacteriota</taxon>
        <taxon>Desulfuromonadia</taxon>
        <taxon>Desulfuromonadales</taxon>
        <taxon>Geoalkalibacteraceae</taxon>
        <taxon>Geoalkalibacter</taxon>
    </lineage>
</organism>
<name>A0A0B5FNG6_9BACT</name>
<dbReference type="HOGENOM" id="CLU_122780_0_0_7"/>
<evidence type="ECO:0000256" key="1">
    <source>
        <dbReference type="SAM" id="SignalP"/>
    </source>
</evidence>
<protein>
    <recommendedName>
        <fullName evidence="4">Lipoprotein</fullName>
    </recommendedName>
</protein>
<dbReference type="Proteomes" id="UP000035036">
    <property type="component" value="Chromosome"/>
</dbReference>
<evidence type="ECO:0000313" key="2">
    <source>
        <dbReference type="EMBL" id="AJF05520.1"/>
    </source>
</evidence>
<dbReference type="OrthoDB" id="5396669at2"/>
<sequence length="179" mass="19900">MIVRLLALLSTLCLAACAAESTTVEKKAGFVLRPDTQVIYIAPFRTVMVPAPVADPLFDTFVDELNLRGEQSPENSYSFVILKKIPAEIDGGQLARHHYLTGELYGFLEDSGGGSTTIQIQARLQLFQPGNEDSTLTIHDSDLLYFDHDQAALPEKRQEIAQRVAHRLADSLWQALMDR</sequence>
<dbReference type="KEGG" id="gsb:GSUB_01530"/>
<dbReference type="AlphaFoldDB" id="A0A0B5FNG6"/>
<dbReference type="RefSeq" id="WP_040198881.1">
    <property type="nucleotide sequence ID" value="NZ_CP010311.1"/>
</dbReference>